<evidence type="ECO:0008006" key="3">
    <source>
        <dbReference type="Google" id="ProtNLM"/>
    </source>
</evidence>
<sequence>MKKIVVAGTSSGVGKTAVASFLLSSLSGHTQLHNKKYEGIVRHRRVLQHAGRTSYGAIEYSPDLHPFESLWSALKITIRHEGSCPRHTDCDACDPGYEPFKVVTSKSVLREKGKDTDQLSRAGASKVVWLQSDSNVEADGIAAALDCFGKEHNLVIEGNSFLRVENADVAILVVSPLIDKIKRSAKLLLNKIDFIVINRHKSHTTKEIDACKEKMVTFGFNVPFYAVNPCQSANYSNQVFIEKMQDMLFK</sequence>
<accession>A0A0B0EH06</accession>
<reference evidence="1 2" key="1">
    <citation type="submission" date="2014-10" db="EMBL/GenBank/DDBJ databases">
        <title>Draft genome of anammox bacterium scalindua brodae, obtained using differential coverage binning of sequence data from two enrichment reactors.</title>
        <authorList>
            <person name="Speth D.R."/>
            <person name="Russ L."/>
            <person name="Kartal B."/>
            <person name="Op den Camp H.J."/>
            <person name="Dutilh B.E."/>
            <person name="Jetten M.S."/>
        </authorList>
    </citation>
    <scope>NUCLEOTIDE SEQUENCE [LARGE SCALE GENOMIC DNA]</scope>
    <source>
        <strain evidence="1">RU1</strain>
    </source>
</reference>
<dbReference type="AlphaFoldDB" id="A0A0B0EH06"/>
<dbReference type="Proteomes" id="UP000030652">
    <property type="component" value="Unassembled WGS sequence"/>
</dbReference>
<evidence type="ECO:0000313" key="1">
    <source>
        <dbReference type="EMBL" id="KHE90373.1"/>
    </source>
</evidence>
<organism evidence="1 2">
    <name type="scientific">Candidatus Scalindua brodae</name>
    <dbReference type="NCBI Taxonomy" id="237368"/>
    <lineage>
        <taxon>Bacteria</taxon>
        <taxon>Pseudomonadati</taxon>
        <taxon>Planctomycetota</taxon>
        <taxon>Candidatus Brocadiia</taxon>
        <taxon>Candidatus Brocadiales</taxon>
        <taxon>Candidatus Scalinduaceae</taxon>
        <taxon>Candidatus Scalindua</taxon>
    </lineage>
</organism>
<protein>
    <recommendedName>
        <fullName evidence="3">CobQ/CobB/MinD/ParA nucleotide binding domain-containing protein</fullName>
    </recommendedName>
</protein>
<gene>
    <name evidence="1" type="ORF">SCABRO_03870</name>
</gene>
<dbReference type="eggNOG" id="ENOG5030UDS">
    <property type="taxonomic scope" value="Bacteria"/>
</dbReference>
<dbReference type="EMBL" id="JRYO01000265">
    <property type="protein sequence ID" value="KHE90373.1"/>
    <property type="molecule type" value="Genomic_DNA"/>
</dbReference>
<evidence type="ECO:0000313" key="2">
    <source>
        <dbReference type="Proteomes" id="UP000030652"/>
    </source>
</evidence>
<proteinExistence type="predicted"/>
<name>A0A0B0EH06_9BACT</name>
<comment type="caution">
    <text evidence="1">The sequence shown here is derived from an EMBL/GenBank/DDBJ whole genome shotgun (WGS) entry which is preliminary data.</text>
</comment>